<proteinExistence type="predicted"/>
<dbReference type="EMBL" id="QQXK01000004">
    <property type="protein sequence ID" value="RII43256.1"/>
    <property type="molecule type" value="Genomic_DNA"/>
</dbReference>
<sequence length="350" mass="35043">MNGAQEPVRPEHAPHAPAPRPAHPPTSALPVVAPKPERAPAVPVVADPVQAPAEPAAESLAAEPAAESLAAEPAADPSDAHDDALTVPDVRPAATTPPAASPATPEPELISVDESPEAALRAAIAVVPGVAAVGEPASRAMGRLRSAIGQPDGAGVSVTEGQEQWAVDVSIVVSLDRPLRDTAAAAQRAAATALSGSGRSVSEVNVEVLDAEELAQPVGIAAPAGGTQADHPASSGDVAEVPAGHIRVSSRALRSVVSHLAARAFGVPAARIGVNLSDEAGELALRLNLHLPVAGLLEPTPGPSLGSLRERALNERAPLRRAVAQLTGATLSRVDVRVTGVNEATSGSAA</sequence>
<comment type="caution">
    <text evidence="2">The sequence shown here is derived from an EMBL/GenBank/DDBJ whole genome shotgun (WGS) entry which is preliminary data.</text>
</comment>
<dbReference type="RefSeq" id="WP_119423628.1">
    <property type="nucleotide sequence ID" value="NZ_QQXK01000004.1"/>
</dbReference>
<organism evidence="2 3">
    <name type="scientific">Galactobacter valiniphilus</name>
    <dbReference type="NCBI Taxonomy" id="2676122"/>
    <lineage>
        <taxon>Bacteria</taxon>
        <taxon>Bacillati</taxon>
        <taxon>Actinomycetota</taxon>
        <taxon>Actinomycetes</taxon>
        <taxon>Micrococcales</taxon>
        <taxon>Micrococcaceae</taxon>
        <taxon>Galactobacter</taxon>
    </lineage>
</organism>
<feature type="compositionally biased region" description="Low complexity" evidence="1">
    <location>
        <begin position="30"/>
        <end position="77"/>
    </location>
</feature>
<reference evidence="2 3" key="1">
    <citation type="submission" date="2018-07" db="EMBL/GenBank/DDBJ databases">
        <title>Arthrobacter sp. nov., isolated from raw cow's milk with high bacterial count.</title>
        <authorList>
            <person name="Hahne J."/>
            <person name="Isele D."/>
            <person name="Lipski A."/>
        </authorList>
    </citation>
    <scope>NUCLEOTIDE SEQUENCE [LARGE SCALE GENOMIC DNA]</scope>
    <source>
        <strain evidence="2 3">JZ R-35</strain>
    </source>
</reference>
<dbReference type="AlphaFoldDB" id="A0A399JL45"/>
<keyword evidence="3" id="KW-1185">Reference proteome</keyword>
<accession>A0A399JL45</accession>
<evidence type="ECO:0000256" key="1">
    <source>
        <dbReference type="SAM" id="MobiDB-lite"/>
    </source>
</evidence>
<name>A0A399JL45_9MICC</name>
<feature type="compositionally biased region" description="Low complexity" evidence="1">
    <location>
        <begin position="92"/>
        <end position="103"/>
    </location>
</feature>
<dbReference type="Proteomes" id="UP000265419">
    <property type="component" value="Unassembled WGS sequence"/>
</dbReference>
<feature type="region of interest" description="Disordered" evidence="1">
    <location>
        <begin position="1"/>
        <end position="108"/>
    </location>
</feature>
<gene>
    <name evidence="2" type="ORF">DWB68_02815</name>
</gene>
<evidence type="ECO:0000313" key="3">
    <source>
        <dbReference type="Proteomes" id="UP000265419"/>
    </source>
</evidence>
<protein>
    <submittedName>
        <fullName evidence="2">Asp23/Gls24 family envelope stress response protein</fullName>
    </submittedName>
</protein>
<evidence type="ECO:0000313" key="2">
    <source>
        <dbReference type="EMBL" id="RII43256.1"/>
    </source>
</evidence>